<comment type="caution">
    <text evidence="1">The sequence shown here is derived from an EMBL/GenBank/DDBJ whole genome shotgun (WGS) entry which is preliminary data.</text>
</comment>
<dbReference type="EMBL" id="JADCNM010000007">
    <property type="protein sequence ID" value="KAG0475507.1"/>
    <property type="molecule type" value="Genomic_DNA"/>
</dbReference>
<dbReference type="PANTHER" id="PTHR36498:SF1">
    <property type="entry name" value="TATA-BINDING PROTEIN-ASSOCIATED FACTOR 172"/>
    <property type="match status" value="1"/>
</dbReference>
<protein>
    <submittedName>
        <fullName evidence="1">Uncharacterized protein</fullName>
    </submittedName>
</protein>
<dbReference type="InterPro" id="IPR044972">
    <property type="entry name" value="Mot1"/>
</dbReference>
<dbReference type="AlphaFoldDB" id="A0A835UVG9"/>
<dbReference type="InterPro" id="IPR016024">
    <property type="entry name" value="ARM-type_fold"/>
</dbReference>
<dbReference type="Gene3D" id="1.25.10.10">
    <property type="entry name" value="Leucine-rich Repeat Variant"/>
    <property type="match status" value="1"/>
</dbReference>
<proteinExistence type="predicted"/>
<evidence type="ECO:0000313" key="2">
    <source>
        <dbReference type="Proteomes" id="UP000639772"/>
    </source>
</evidence>
<dbReference type="OrthoDB" id="10252227at2759"/>
<dbReference type="Proteomes" id="UP000639772">
    <property type="component" value="Chromosome 7"/>
</dbReference>
<gene>
    <name evidence="1" type="ORF">HPP92_015193</name>
</gene>
<organism evidence="1 2">
    <name type="scientific">Vanilla planifolia</name>
    <name type="common">Vanilla</name>
    <dbReference type="NCBI Taxonomy" id="51239"/>
    <lineage>
        <taxon>Eukaryota</taxon>
        <taxon>Viridiplantae</taxon>
        <taxon>Streptophyta</taxon>
        <taxon>Embryophyta</taxon>
        <taxon>Tracheophyta</taxon>
        <taxon>Spermatophyta</taxon>
        <taxon>Magnoliopsida</taxon>
        <taxon>Liliopsida</taxon>
        <taxon>Asparagales</taxon>
        <taxon>Orchidaceae</taxon>
        <taxon>Vanilloideae</taxon>
        <taxon>Vanilleae</taxon>
        <taxon>Vanilla</taxon>
    </lineage>
</organism>
<dbReference type="GO" id="GO:0003677">
    <property type="term" value="F:DNA binding"/>
    <property type="evidence" value="ECO:0007669"/>
    <property type="project" value="InterPro"/>
</dbReference>
<name>A0A835UVG9_VANPL</name>
<evidence type="ECO:0000313" key="1">
    <source>
        <dbReference type="EMBL" id="KAG0475507.1"/>
    </source>
</evidence>
<accession>A0A835UVG9</accession>
<dbReference type="SUPFAM" id="SSF48371">
    <property type="entry name" value="ARM repeat"/>
    <property type="match status" value="1"/>
</dbReference>
<reference evidence="1 2" key="1">
    <citation type="journal article" date="2020" name="Nat. Food">
        <title>A phased Vanilla planifolia genome enables genetic improvement of flavour and production.</title>
        <authorList>
            <person name="Hasing T."/>
            <person name="Tang H."/>
            <person name="Brym M."/>
            <person name="Khazi F."/>
            <person name="Huang T."/>
            <person name="Chambers A.H."/>
        </authorList>
    </citation>
    <scope>NUCLEOTIDE SEQUENCE [LARGE SCALE GENOMIC DNA]</scope>
    <source>
        <tissue evidence="1">Leaf</tissue>
    </source>
</reference>
<sequence length="627" mass="70018">MCRVLHLLEIQGAESAIDMIFKTAARKIRSLLTKIISESEDLVAAFHALIIHIKGCLVEAIVAAGNTVFAKDLEQVDTEFKLQDSKKLLKDQEMKVKGYKKCFDDIQIDLAKHMDQLDGFVAGFNVKSLKFLRPSFRFIFANVNCPLFLHPSVQEISPYKGLALPNVSNSFLLCLPVLHGMGFTIFKEQELGYQEYDVSNDSNKAPARDWPSNKVFAVVLIAFVHILFLCEMIRDEDLLTQKVHASGNGPLNGYESRSGQNIQQLMASMALTLGLEAKCKGAEFTEKEGKGGNGSSSDGLDGTVDGASVGSTLENISICKSDLLSNSSVNSKLMKLMKLLRFSWTKNWELLQDCAIRFLCVLSLDRFGDYVADQVVAPVRETCAQALGVVLKYMHPSLVLETLKILLQMQCRREWEVRHGCLLGLKYLVAVRQEMLEDLLVYLLPACKAGLEDRDDDVRAVVAESLIPAAAAIVSLGDNTLHSIVMLLWDILLDLDDLSPSTSSVMNLLSEIYSQPEMVPKMLETLKLVEKEELDLNKQSQPEDHGNGVRFANNPYVLSTLTPRLWPFMRHSITSVRHSAIRTLERLLEIGNRRNSFESTGNGFWPAVIFGRCFYGLFSEPPFRIKG</sequence>
<dbReference type="GO" id="GO:0017025">
    <property type="term" value="F:TBP-class protein binding"/>
    <property type="evidence" value="ECO:0007669"/>
    <property type="project" value="InterPro"/>
</dbReference>
<dbReference type="PANTHER" id="PTHR36498">
    <property type="entry name" value="TATA-BINDING PROTEIN-ASSOCIATED FACTOR 172"/>
    <property type="match status" value="1"/>
</dbReference>
<dbReference type="GO" id="GO:0016887">
    <property type="term" value="F:ATP hydrolysis activity"/>
    <property type="evidence" value="ECO:0007669"/>
    <property type="project" value="InterPro"/>
</dbReference>
<dbReference type="InterPro" id="IPR011989">
    <property type="entry name" value="ARM-like"/>
</dbReference>